<dbReference type="CDD" id="cd01902">
    <property type="entry name" value="Ntn_CGH"/>
    <property type="match status" value="1"/>
</dbReference>
<dbReference type="InterPro" id="IPR029132">
    <property type="entry name" value="CBAH/NAAA_C"/>
</dbReference>
<evidence type="ECO:0000259" key="3">
    <source>
        <dbReference type="Pfam" id="PF02275"/>
    </source>
</evidence>
<keyword evidence="5" id="KW-1185">Reference proteome</keyword>
<name>A0A7K3LTM0_9ACTN</name>
<organism evidence="4 5">
    <name type="scientific">Gordonia desulfuricans</name>
    <dbReference type="NCBI Taxonomy" id="89051"/>
    <lineage>
        <taxon>Bacteria</taxon>
        <taxon>Bacillati</taxon>
        <taxon>Actinomycetota</taxon>
        <taxon>Actinomycetes</taxon>
        <taxon>Mycobacteriales</taxon>
        <taxon>Gordoniaceae</taxon>
        <taxon>Gordonia</taxon>
    </lineage>
</organism>
<evidence type="ECO:0000256" key="1">
    <source>
        <dbReference type="ARBA" id="ARBA00006625"/>
    </source>
</evidence>
<evidence type="ECO:0000313" key="4">
    <source>
        <dbReference type="EMBL" id="NDK91624.1"/>
    </source>
</evidence>
<dbReference type="SUPFAM" id="SSF56235">
    <property type="entry name" value="N-terminal nucleophile aminohydrolases (Ntn hydrolases)"/>
    <property type="match status" value="1"/>
</dbReference>
<gene>
    <name evidence="4" type="ORF">GYA93_18870</name>
</gene>
<comment type="similarity">
    <text evidence="1">Belongs to the peptidase C59 family.</text>
</comment>
<evidence type="ECO:0000313" key="5">
    <source>
        <dbReference type="Proteomes" id="UP000466307"/>
    </source>
</evidence>
<feature type="domain" description="Choloylglycine hydrolase/NAAA C-terminal" evidence="3">
    <location>
        <begin position="2"/>
        <end position="287"/>
    </location>
</feature>
<keyword evidence="2 4" id="KW-0378">Hydrolase</keyword>
<dbReference type="EMBL" id="JAADZU010000076">
    <property type="protein sequence ID" value="NDK91624.1"/>
    <property type="molecule type" value="Genomic_DNA"/>
</dbReference>
<accession>A0A7K3LTM0</accession>
<dbReference type="AlphaFoldDB" id="A0A7K3LTM0"/>
<reference evidence="4 5" key="1">
    <citation type="submission" date="2020-01" db="EMBL/GenBank/DDBJ databases">
        <title>Investigation of new actinobacteria for the biodesulphurisation of diesel fuel.</title>
        <authorList>
            <person name="Athi Narayanan S.M."/>
        </authorList>
    </citation>
    <scope>NUCLEOTIDE SEQUENCE [LARGE SCALE GENOMIC DNA]</scope>
    <source>
        <strain evidence="4 5">213E</strain>
    </source>
</reference>
<dbReference type="Gene3D" id="3.60.60.10">
    <property type="entry name" value="Penicillin V Acylase, Chain A"/>
    <property type="match status" value="1"/>
</dbReference>
<sequence>MCTRVMWPDANGSVIVGRNMDFHQDLHTNLWKLPRGIKRDDRISGKLEWTAKYGSVIAGVYDILSTDGINERGLGAHLLWLAESDYGTPDDSRPQLAMSIWLQYYLDNFETVAEAVAWTEEHQPQVVPMADPTGHSKPALHLAIEDASGDSAIIEYIDGKLDIYHSRDHLVMTNSPTYDKQLELVKKYKGLGGDDPLPGTCLASDRFARAQYYVGVQPQPTSQVQAMAAMLSIIRNCAQPFRNPEPGKPDASQTLWQVVLDLTNLRYAFESTTRPNTVWVDLKDLDFSEGSGEAKLDLLSKLALEGGIAGEVHKHFKSHHKFHIVSIEQAKLIGEVVAKAAKVIGAAKTTAEEHENKIQDEVQAKLTSFVAAE</sequence>
<dbReference type="InterPro" id="IPR029055">
    <property type="entry name" value="Ntn_hydrolases_N"/>
</dbReference>
<dbReference type="PANTHER" id="PTHR35527">
    <property type="entry name" value="CHOLOYLGLYCINE HYDROLASE"/>
    <property type="match status" value="1"/>
</dbReference>
<dbReference type="GO" id="GO:0016787">
    <property type="term" value="F:hydrolase activity"/>
    <property type="evidence" value="ECO:0007669"/>
    <property type="project" value="UniProtKB-KW"/>
</dbReference>
<dbReference type="InterPro" id="IPR052193">
    <property type="entry name" value="Peptidase_C59"/>
</dbReference>
<dbReference type="Proteomes" id="UP000466307">
    <property type="component" value="Unassembled WGS sequence"/>
</dbReference>
<proteinExistence type="inferred from homology"/>
<dbReference type="PANTHER" id="PTHR35527:SF2">
    <property type="entry name" value="HYDROLASE"/>
    <property type="match status" value="1"/>
</dbReference>
<evidence type="ECO:0000256" key="2">
    <source>
        <dbReference type="ARBA" id="ARBA00022801"/>
    </source>
</evidence>
<comment type="caution">
    <text evidence="4">The sequence shown here is derived from an EMBL/GenBank/DDBJ whole genome shotgun (WGS) entry which is preliminary data.</text>
</comment>
<dbReference type="Pfam" id="PF02275">
    <property type="entry name" value="CBAH"/>
    <property type="match status" value="1"/>
</dbReference>
<protein>
    <submittedName>
        <fullName evidence="4">Linear amide C-N hydrolase</fullName>
    </submittedName>
</protein>
<dbReference type="RefSeq" id="WP_059039853.1">
    <property type="nucleotide sequence ID" value="NZ_JAADZU010000076.1"/>
</dbReference>